<evidence type="ECO:0000256" key="2">
    <source>
        <dbReference type="SAM" id="MobiDB-lite"/>
    </source>
</evidence>
<dbReference type="AlphaFoldDB" id="A0A3M7RHF7"/>
<evidence type="ECO:0000313" key="5">
    <source>
        <dbReference type="Proteomes" id="UP000276133"/>
    </source>
</evidence>
<dbReference type="PANTHER" id="PTHR22100:SF13">
    <property type="entry name" value="WINGS APART-LIKE PROTEIN HOMOLOG"/>
    <property type="match status" value="1"/>
</dbReference>
<evidence type="ECO:0000256" key="1">
    <source>
        <dbReference type="ARBA" id="ARBA00006854"/>
    </source>
</evidence>
<dbReference type="EMBL" id="REGN01003413">
    <property type="protein sequence ID" value="RNA22708.1"/>
    <property type="molecule type" value="Genomic_DNA"/>
</dbReference>
<dbReference type="Gene3D" id="1.25.10.10">
    <property type="entry name" value="Leucine-rich Repeat Variant"/>
    <property type="match status" value="1"/>
</dbReference>
<gene>
    <name evidence="4" type="ORF">BpHYR1_036836</name>
</gene>
<accession>A0A3M7RHF7</accession>
<dbReference type="Proteomes" id="UP000276133">
    <property type="component" value="Unassembled WGS sequence"/>
</dbReference>
<evidence type="ECO:0000313" key="4">
    <source>
        <dbReference type="EMBL" id="RNA22708.1"/>
    </source>
</evidence>
<dbReference type="InterPro" id="IPR039874">
    <property type="entry name" value="WAPL"/>
</dbReference>
<proteinExistence type="inferred from homology"/>
<dbReference type="STRING" id="10195.A0A3M7RHF7"/>
<keyword evidence="5" id="KW-1185">Reference proteome</keyword>
<dbReference type="InterPro" id="IPR022771">
    <property type="entry name" value="WAPL_C"/>
</dbReference>
<protein>
    <submittedName>
        <fullName evidence="4">Wings apart-like</fullName>
    </submittedName>
</protein>
<dbReference type="InterPro" id="IPR012502">
    <property type="entry name" value="WAPL_dom"/>
</dbReference>
<dbReference type="OrthoDB" id="78088at2759"/>
<sequence length="158" mass="18130">MSSFKLNFNENDEKSDTDEEIENDSAKKFLAKTNSLQPASHSRKLELMPRSHSFDPKIDAKDLDSTLTIINIRNTRKAYECEELGEAQAFQDDFNYLLDGLNSKHKLSERCLSSIKLAECCQSSEFRMNLRSAMSSDGNNIHKIFKLLADATNYKFYK</sequence>
<name>A0A3M7RHF7_BRAPC</name>
<feature type="region of interest" description="Disordered" evidence="2">
    <location>
        <begin position="1"/>
        <end position="24"/>
    </location>
</feature>
<organism evidence="4 5">
    <name type="scientific">Brachionus plicatilis</name>
    <name type="common">Marine rotifer</name>
    <name type="synonym">Brachionus muelleri</name>
    <dbReference type="NCBI Taxonomy" id="10195"/>
    <lineage>
        <taxon>Eukaryota</taxon>
        <taxon>Metazoa</taxon>
        <taxon>Spiralia</taxon>
        <taxon>Gnathifera</taxon>
        <taxon>Rotifera</taxon>
        <taxon>Eurotatoria</taxon>
        <taxon>Monogononta</taxon>
        <taxon>Pseudotrocha</taxon>
        <taxon>Ploima</taxon>
        <taxon>Brachionidae</taxon>
        <taxon>Brachionus</taxon>
    </lineage>
</organism>
<dbReference type="InterPro" id="IPR011989">
    <property type="entry name" value="ARM-like"/>
</dbReference>
<comment type="similarity">
    <text evidence="1">Belongs to the WAPL family.</text>
</comment>
<feature type="compositionally biased region" description="Acidic residues" evidence="2">
    <location>
        <begin position="13"/>
        <end position="23"/>
    </location>
</feature>
<evidence type="ECO:0000259" key="3">
    <source>
        <dbReference type="PROSITE" id="PS51271"/>
    </source>
</evidence>
<reference evidence="4 5" key="1">
    <citation type="journal article" date="2018" name="Sci. Rep.">
        <title>Genomic signatures of local adaptation to the degree of environmental predictability in rotifers.</title>
        <authorList>
            <person name="Franch-Gras L."/>
            <person name="Hahn C."/>
            <person name="Garcia-Roger E.M."/>
            <person name="Carmona M.J."/>
            <person name="Serra M."/>
            <person name="Gomez A."/>
        </authorList>
    </citation>
    <scope>NUCLEOTIDE SEQUENCE [LARGE SCALE GENOMIC DNA]</scope>
    <source>
        <strain evidence="4">HYR1</strain>
    </source>
</reference>
<dbReference type="PROSITE" id="PS51271">
    <property type="entry name" value="WAPL"/>
    <property type="match status" value="1"/>
</dbReference>
<dbReference type="PANTHER" id="PTHR22100">
    <property type="entry name" value="WINGS APART-LIKE PROTEIN HOMOLOG"/>
    <property type="match status" value="1"/>
</dbReference>
<dbReference type="Pfam" id="PF07814">
    <property type="entry name" value="WAPL"/>
    <property type="match status" value="1"/>
</dbReference>
<feature type="domain" description="WAPL" evidence="3">
    <location>
        <begin position="62"/>
        <end position="158"/>
    </location>
</feature>
<comment type="caution">
    <text evidence="4">The sequence shown here is derived from an EMBL/GenBank/DDBJ whole genome shotgun (WGS) entry which is preliminary data.</text>
</comment>